<dbReference type="EMBL" id="MU825423">
    <property type="protein sequence ID" value="KAJ7389950.1"/>
    <property type="molecule type" value="Genomic_DNA"/>
</dbReference>
<gene>
    <name evidence="3" type="ORF">OS493_028419</name>
</gene>
<evidence type="ECO:0000256" key="2">
    <source>
        <dbReference type="SAM" id="MobiDB-lite"/>
    </source>
</evidence>
<keyword evidence="4" id="KW-1185">Reference proteome</keyword>
<reference evidence="3" key="1">
    <citation type="submission" date="2023-01" db="EMBL/GenBank/DDBJ databases">
        <title>Genome assembly of the deep-sea coral Lophelia pertusa.</title>
        <authorList>
            <person name="Herrera S."/>
            <person name="Cordes E."/>
        </authorList>
    </citation>
    <scope>NUCLEOTIDE SEQUENCE</scope>
    <source>
        <strain evidence="3">USNM1676648</strain>
        <tissue evidence="3">Polyp</tissue>
    </source>
</reference>
<feature type="compositionally biased region" description="Basic and acidic residues" evidence="2">
    <location>
        <begin position="1"/>
        <end position="17"/>
    </location>
</feature>
<dbReference type="Pfam" id="PF03645">
    <property type="entry name" value="Tctex-1"/>
    <property type="match status" value="1"/>
</dbReference>
<dbReference type="GO" id="GO:0007018">
    <property type="term" value="P:microtubule-based movement"/>
    <property type="evidence" value="ECO:0007669"/>
    <property type="project" value="TreeGrafter"/>
</dbReference>
<comment type="similarity">
    <text evidence="1">Belongs to the dynein light chain Tctex-type family.</text>
</comment>
<dbReference type="OrthoDB" id="10248487at2759"/>
<dbReference type="GO" id="GO:0005868">
    <property type="term" value="C:cytoplasmic dynein complex"/>
    <property type="evidence" value="ECO:0007669"/>
    <property type="project" value="TreeGrafter"/>
</dbReference>
<dbReference type="PANTHER" id="PTHR21255">
    <property type="entry name" value="T-COMPLEX-ASSOCIATED-TESTIS-EXPRESSED 1/ DYNEIN LIGHT CHAIN"/>
    <property type="match status" value="1"/>
</dbReference>
<proteinExistence type="inferred from homology"/>
<dbReference type="InterPro" id="IPR005334">
    <property type="entry name" value="Tctex-1-like"/>
</dbReference>
<dbReference type="GO" id="GO:0005737">
    <property type="term" value="C:cytoplasm"/>
    <property type="evidence" value="ECO:0007669"/>
    <property type="project" value="TreeGrafter"/>
</dbReference>
<comment type="caution">
    <text evidence="3">The sequence shown here is derived from an EMBL/GenBank/DDBJ whole genome shotgun (WGS) entry which is preliminary data.</text>
</comment>
<dbReference type="Proteomes" id="UP001163046">
    <property type="component" value="Unassembled WGS sequence"/>
</dbReference>
<accession>A0A9W9ZYX3</accession>
<protein>
    <submittedName>
        <fullName evidence="3">Uncharacterized protein</fullName>
    </submittedName>
</protein>
<dbReference type="PANTHER" id="PTHR21255:SF23">
    <property type="entry name" value="DYNEIN LIGHT CHAIN"/>
    <property type="match status" value="1"/>
</dbReference>
<name>A0A9W9ZYX3_9CNID</name>
<dbReference type="InterPro" id="IPR038586">
    <property type="entry name" value="Tctex-1-like_sf"/>
</dbReference>
<organism evidence="3 4">
    <name type="scientific">Desmophyllum pertusum</name>
    <dbReference type="NCBI Taxonomy" id="174260"/>
    <lineage>
        <taxon>Eukaryota</taxon>
        <taxon>Metazoa</taxon>
        <taxon>Cnidaria</taxon>
        <taxon>Anthozoa</taxon>
        <taxon>Hexacorallia</taxon>
        <taxon>Scleractinia</taxon>
        <taxon>Caryophylliina</taxon>
        <taxon>Caryophylliidae</taxon>
        <taxon>Desmophyllum</taxon>
    </lineage>
</organism>
<dbReference type="AlphaFoldDB" id="A0A9W9ZYX3"/>
<dbReference type="GO" id="GO:0045505">
    <property type="term" value="F:dynein intermediate chain binding"/>
    <property type="evidence" value="ECO:0007669"/>
    <property type="project" value="TreeGrafter"/>
</dbReference>
<feature type="region of interest" description="Disordered" evidence="2">
    <location>
        <begin position="1"/>
        <end position="26"/>
    </location>
</feature>
<dbReference type="CDD" id="cd21451">
    <property type="entry name" value="DLC-like_TCTEX1D"/>
    <property type="match status" value="1"/>
</dbReference>
<evidence type="ECO:0000313" key="3">
    <source>
        <dbReference type="EMBL" id="KAJ7389950.1"/>
    </source>
</evidence>
<evidence type="ECO:0000256" key="1">
    <source>
        <dbReference type="ARBA" id="ARBA00005361"/>
    </source>
</evidence>
<dbReference type="Gene3D" id="3.30.1140.40">
    <property type="entry name" value="Tctex-1"/>
    <property type="match status" value="1"/>
</dbReference>
<sequence length="217" mass="24985">MESARGEKNRNKLKSDSEPIEEENANSSPSIYAVVAAHNLSRDIKQKSLHLMKVKRRHGDWGQYDVTHAWSPEDLMSNMGSRHGSGLARDLDISNIDDCLSMARPFVMEPLRTFQEHRVKPIIQHVLETNLAEQKYDPAFCKDATVKMTEEIKERVKKLCYPRYKFVCHVIVGDVNQQDVKIVSRCAWDSAVDGFAQYRYQNYHLYAVGVVYGIYCE</sequence>
<evidence type="ECO:0000313" key="4">
    <source>
        <dbReference type="Proteomes" id="UP001163046"/>
    </source>
</evidence>